<reference evidence="1 2" key="1">
    <citation type="submission" date="2016-08" db="EMBL/GenBank/DDBJ databases">
        <authorList>
            <person name="Loux V."/>
            <person name="Rue O."/>
        </authorList>
    </citation>
    <scope>NUCLEOTIDE SEQUENCE [LARGE SCALE GENOMIC DNA]</scope>
    <source>
        <strain evidence="1 2">AFSSA_08CEB44bac</strain>
    </source>
</reference>
<sequence>MIFDYARVNTEE</sequence>
<accession>A0AAX2CD59</accession>
<dbReference type="EMBL" id="FMIK01000017">
    <property type="protein sequence ID" value="SCL85833.1"/>
    <property type="molecule type" value="Genomic_DNA"/>
</dbReference>
<organism evidence="1 2">
    <name type="scientific">Bacillus cytotoxicus</name>
    <dbReference type="NCBI Taxonomy" id="580165"/>
    <lineage>
        <taxon>Bacteria</taxon>
        <taxon>Bacillati</taxon>
        <taxon>Bacillota</taxon>
        <taxon>Bacilli</taxon>
        <taxon>Bacillales</taxon>
        <taxon>Bacillaceae</taxon>
        <taxon>Bacillus</taxon>
        <taxon>Bacillus cereus group</taxon>
    </lineage>
</organism>
<evidence type="ECO:0000313" key="1">
    <source>
        <dbReference type="EMBL" id="SCL85833.1"/>
    </source>
</evidence>
<evidence type="ECO:0000313" key="2">
    <source>
        <dbReference type="Proteomes" id="UP000242164"/>
    </source>
</evidence>
<proteinExistence type="predicted"/>
<comment type="caution">
    <text evidence="1">The sequence shown here is derived from an EMBL/GenBank/DDBJ whole genome shotgun (WGS) entry which is preliminary data.</text>
</comment>
<protein>
    <submittedName>
        <fullName evidence="1">Uncharacterized protein</fullName>
    </submittedName>
</protein>
<gene>
    <name evidence="1" type="ORF">BCB44BAC_00835</name>
</gene>
<name>A0AAX2CD59_9BACI</name>
<dbReference type="Proteomes" id="UP000242164">
    <property type="component" value="Unassembled WGS sequence"/>
</dbReference>